<evidence type="ECO:0000256" key="1">
    <source>
        <dbReference type="SAM" id="MobiDB-lite"/>
    </source>
</evidence>
<accession>A0A9Q1Q7I5</accession>
<evidence type="ECO:0000313" key="3">
    <source>
        <dbReference type="Proteomes" id="UP001153076"/>
    </source>
</evidence>
<comment type="caution">
    <text evidence="2">The sequence shown here is derived from an EMBL/GenBank/DDBJ whole genome shotgun (WGS) entry which is preliminary data.</text>
</comment>
<name>A0A9Q1Q7I5_9CARY</name>
<reference evidence="2" key="1">
    <citation type="submission" date="2022-04" db="EMBL/GenBank/DDBJ databases">
        <title>Carnegiea gigantea Genome sequencing and assembly v2.</title>
        <authorList>
            <person name="Copetti D."/>
            <person name="Sanderson M.J."/>
            <person name="Burquez A."/>
            <person name="Wojciechowski M.F."/>
        </authorList>
    </citation>
    <scope>NUCLEOTIDE SEQUENCE</scope>
    <source>
        <strain evidence="2">SGP5-SGP5p</strain>
        <tissue evidence="2">Aerial part</tissue>
    </source>
</reference>
<evidence type="ECO:0000313" key="2">
    <source>
        <dbReference type="EMBL" id="KAJ8431101.1"/>
    </source>
</evidence>
<dbReference type="EMBL" id="JAKOGI010000720">
    <property type="protein sequence ID" value="KAJ8431101.1"/>
    <property type="molecule type" value="Genomic_DNA"/>
</dbReference>
<protein>
    <submittedName>
        <fullName evidence="2">Uncharacterized protein</fullName>
    </submittedName>
</protein>
<feature type="region of interest" description="Disordered" evidence="1">
    <location>
        <begin position="30"/>
        <end position="89"/>
    </location>
</feature>
<organism evidence="2 3">
    <name type="scientific">Carnegiea gigantea</name>
    <dbReference type="NCBI Taxonomy" id="171969"/>
    <lineage>
        <taxon>Eukaryota</taxon>
        <taxon>Viridiplantae</taxon>
        <taxon>Streptophyta</taxon>
        <taxon>Embryophyta</taxon>
        <taxon>Tracheophyta</taxon>
        <taxon>Spermatophyta</taxon>
        <taxon>Magnoliopsida</taxon>
        <taxon>eudicotyledons</taxon>
        <taxon>Gunneridae</taxon>
        <taxon>Pentapetalae</taxon>
        <taxon>Caryophyllales</taxon>
        <taxon>Cactineae</taxon>
        <taxon>Cactaceae</taxon>
        <taxon>Cactoideae</taxon>
        <taxon>Echinocereeae</taxon>
        <taxon>Carnegiea</taxon>
    </lineage>
</organism>
<proteinExistence type="predicted"/>
<dbReference type="AlphaFoldDB" id="A0A9Q1Q7I5"/>
<dbReference type="Proteomes" id="UP001153076">
    <property type="component" value="Unassembled WGS sequence"/>
</dbReference>
<dbReference type="OrthoDB" id="1748369at2759"/>
<keyword evidence="3" id="KW-1185">Reference proteome</keyword>
<sequence length="163" mass="18700">MTNIIMQQITKQVKKAMEAAKSARPLPALEYMPTTDCEPSHKHAPITSHRPSDEVREAARPDRDGRSYSENRDQSSGCPTKPSAEPGVTSEVNYGLDAIRNSFLMHCLVPEVKKHQMLKRPRLITTAPKLHNVQKYYEFHKHTTTECRELRKTLYELAEQRTD</sequence>
<gene>
    <name evidence="2" type="ORF">Cgig2_027408</name>
</gene>
<feature type="compositionally biased region" description="Basic and acidic residues" evidence="1">
    <location>
        <begin position="50"/>
        <end position="73"/>
    </location>
</feature>